<accession>A0A1F8BKB6</accession>
<feature type="domain" description="Thioredoxin" evidence="7">
    <location>
        <begin position="25"/>
        <end position="242"/>
    </location>
</feature>
<dbReference type="Pfam" id="PF13462">
    <property type="entry name" value="Thioredoxin_4"/>
    <property type="match status" value="1"/>
</dbReference>
<dbReference type="AlphaFoldDB" id="A0A1F8BKB6"/>
<dbReference type="PANTHER" id="PTHR13887">
    <property type="entry name" value="GLUTATHIONE S-TRANSFERASE KAPPA"/>
    <property type="match status" value="1"/>
</dbReference>
<dbReference type="InterPro" id="IPR036249">
    <property type="entry name" value="Thioredoxin-like_sf"/>
</dbReference>
<dbReference type="GO" id="GO:0016491">
    <property type="term" value="F:oxidoreductase activity"/>
    <property type="evidence" value="ECO:0007669"/>
    <property type="project" value="UniProtKB-KW"/>
</dbReference>
<evidence type="ECO:0000256" key="3">
    <source>
        <dbReference type="ARBA" id="ARBA00023002"/>
    </source>
</evidence>
<feature type="transmembrane region" description="Helical" evidence="6">
    <location>
        <begin position="12"/>
        <end position="31"/>
    </location>
</feature>
<keyword evidence="4" id="KW-1015">Disulfide bond</keyword>
<name>A0A1F8BKB6_9BACT</name>
<proteinExistence type="inferred from homology"/>
<gene>
    <name evidence="8" type="ORF">A2893_01925</name>
</gene>
<evidence type="ECO:0000256" key="6">
    <source>
        <dbReference type="SAM" id="Phobius"/>
    </source>
</evidence>
<reference evidence="8 9" key="1">
    <citation type="journal article" date="2016" name="Nat. Commun.">
        <title>Thousands of microbial genomes shed light on interconnected biogeochemical processes in an aquifer system.</title>
        <authorList>
            <person name="Anantharaman K."/>
            <person name="Brown C.T."/>
            <person name="Hug L.A."/>
            <person name="Sharon I."/>
            <person name="Castelle C.J."/>
            <person name="Probst A.J."/>
            <person name="Thomas B.C."/>
            <person name="Singh A."/>
            <person name="Wilkins M.J."/>
            <person name="Karaoz U."/>
            <person name="Brodie E.L."/>
            <person name="Williams K.H."/>
            <person name="Hubbard S.S."/>
            <person name="Banfield J.F."/>
        </authorList>
    </citation>
    <scope>NUCLEOTIDE SEQUENCE [LARGE SCALE GENOMIC DNA]</scope>
</reference>
<dbReference type="PANTHER" id="PTHR13887:SF14">
    <property type="entry name" value="DISULFIDE BOND FORMATION PROTEIN D"/>
    <property type="match status" value="1"/>
</dbReference>
<dbReference type="InterPro" id="IPR012336">
    <property type="entry name" value="Thioredoxin-like_fold"/>
</dbReference>
<sequence>MTDFIKKISEKYFLVFLVGSIALAVVIGLLLRKTSSGQATSGEIAESNDALKQSPVVVLNQEQITKIPKVTEDEHIRGKFDAPVTLIVYSDYECPFCGQYHFILVKLLNEYKENLRLVYRHYPLEDTHPASPILAEASECVNELGGSGAFWKFSDAVFENKEALSDLNYAADFLGVDSEDLNQCFQSRKYKDKVQLVYEEGIKTGIRVTPSTLVMNDKGEVWFIPGAYSYEDLKVVVEEAVGN</sequence>
<dbReference type="InterPro" id="IPR013766">
    <property type="entry name" value="Thioredoxin_domain"/>
</dbReference>
<keyword evidence="2" id="KW-0732">Signal</keyword>
<keyword evidence="6" id="KW-0472">Membrane</keyword>
<dbReference type="EMBL" id="MGHH01000015">
    <property type="protein sequence ID" value="OGM63718.1"/>
    <property type="molecule type" value="Genomic_DNA"/>
</dbReference>
<evidence type="ECO:0000256" key="4">
    <source>
        <dbReference type="ARBA" id="ARBA00023157"/>
    </source>
</evidence>
<comment type="similarity">
    <text evidence="1">Belongs to the thioredoxin family. DsbA subfamily.</text>
</comment>
<comment type="caution">
    <text evidence="8">The sequence shown here is derived from an EMBL/GenBank/DDBJ whole genome shotgun (WGS) entry which is preliminary data.</text>
</comment>
<evidence type="ECO:0000256" key="1">
    <source>
        <dbReference type="ARBA" id="ARBA00005791"/>
    </source>
</evidence>
<dbReference type="Proteomes" id="UP000176725">
    <property type="component" value="Unassembled WGS sequence"/>
</dbReference>
<protein>
    <recommendedName>
        <fullName evidence="7">Thioredoxin domain-containing protein</fullName>
    </recommendedName>
</protein>
<keyword evidence="3" id="KW-0560">Oxidoreductase</keyword>
<evidence type="ECO:0000259" key="7">
    <source>
        <dbReference type="PROSITE" id="PS51352"/>
    </source>
</evidence>
<evidence type="ECO:0000313" key="8">
    <source>
        <dbReference type="EMBL" id="OGM63718.1"/>
    </source>
</evidence>
<keyword evidence="6" id="KW-0812">Transmembrane</keyword>
<dbReference type="Gene3D" id="3.40.30.10">
    <property type="entry name" value="Glutaredoxin"/>
    <property type="match status" value="1"/>
</dbReference>
<evidence type="ECO:0000313" key="9">
    <source>
        <dbReference type="Proteomes" id="UP000176725"/>
    </source>
</evidence>
<evidence type="ECO:0000256" key="2">
    <source>
        <dbReference type="ARBA" id="ARBA00022729"/>
    </source>
</evidence>
<organism evidence="8 9">
    <name type="scientific">Candidatus Woesebacteria bacterium RIFCSPLOWO2_01_FULL_39_25</name>
    <dbReference type="NCBI Taxonomy" id="1802521"/>
    <lineage>
        <taxon>Bacteria</taxon>
        <taxon>Candidatus Woeseibacteriota</taxon>
    </lineage>
</organism>
<keyword evidence="5" id="KW-0676">Redox-active center</keyword>
<dbReference type="SUPFAM" id="SSF52833">
    <property type="entry name" value="Thioredoxin-like"/>
    <property type="match status" value="1"/>
</dbReference>
<evidence type="ECO:0000256" key="5">
    <source>
        <dbReference type="ARBA" id="ARBA00023284"/>
    </source>
</evidence>
<dbReference type="PROSITE" id="PS51352">
    <property type="entry name" value="THIOREDOXIN_2"/>
    <property type="match status" value="1"/>
</dbReference>
<keyword evidence="6" id="KW-1133">Transmembrane helix</keyword>
<dbReference type="STRING" id="1802521.A2893_01925"/>